<feature type="transmembrane region" description="Helical" evidence="5">
    <location>
        <begin position="132"/>
        <end position="154"/>
    </location>
</feature>
<sequence>MADAIPINPSILRVCRVLRLAQVLKAKKIRVLLKTIIKTLTQVGNICLLFTFFFFIYAALGVELFGKLECTIDHLCMGLHRHANFKHFGMALLTLYQVCTGDNWNGIMKDTLRECRPDDDGCLRYLSWASPIFFTSFVIMAQFVLVNLVVAAIMQALEDSHENNPTNFCLPPEEENMQDTEQELQCAGDRSNSSHIYADRSSECSDSSNEREFTTHLQATNQLQTSFSFVSTEPAVLNTSKPWPVTSTTTNQLIESNKDSGLLSPPYSPCGVRADNSSSSPGSAAFDNTTYSGLRLSAVSEETKLNGKMEESCISTGSLSFPPVDGDYQAF</sequence>
<organism evidence="7 8">
    <name type="scientific">Lates japonicus</name>
    <name type="common">Japanese lates</name>
    <dbReference type="NCBI Taxonomy" id="270547"/>
    <lineage>
        <taxon>Eukaryota</taxon>
        <taxon>Metazoa</taxon>
        <taxon>Chordata</taxon>
        <taxon>Craniata</taxon>
        <taxon>Vertebrata</taxon>
        <taxon>Euteleostomi</taxon>
        <taxon>Actinopterygii</taxon>
        <taxon>Neopterygii</taxon>
        <taxon>Teleostei</taxon>
        <taxon>Neoteleostei</taxon>
        <taxon>Acanthomorphata</taxon>
        <taxon>Carangaria</taxon>
        <taxon>Carangaria incertae sedis</taxon>
        <taxon>Centropomidae</taxon>
        <taxon>Lates</taxon>
    </lineage>
</organism>
<dbReference type="Gene3D" id="1.10.287.70">
    <property type="match status" value="1"/>
</dbReference>
<comment type="subcellular location">
    <subcellularLocation>
        <location evidence="1">Membrane</location>
        <topology evidence="1">Multi-pass membrane protein</topology>
    </subcellularLocation>
</comment>
<evidence type="ECO:0000259" key="6">
    <source>
        <dbReference type="Pfam" id="PF00520"/>
    </source>
</evidence>
<dbReference type="EMBL" id="BRZM01000043">
    <property type="protein sequence ID" value="GLD60917.1"/>
    <property type="molecule type" value="Genomic_DNA"/>
</dbReference>
<dbReference type="SUPFAM" id="SSF81324">
    <property type="entry name" value="Voltage-gated potassium channels"/>
    <property type="match status" value="1"/>
</dbReference>
<dbReference type="Pfam" id="PF00520">
    <property type="entry name" value="Ion_trans"/>
    <property type="match status" value="1"/>
</dbReference>
<dbReference type="PANTHER" id="PTHR10037">
    <property type="entry name" value="VOLTAGE-GATED CATION CHANNEL CALCIUM AND SODIUM"/>
    <property type="match status" value="1"/>
</dbReference>
<dbReference type="GO" id="GO:0001518">
    <property type="term" value="C:voltage-gated sodium channel complex"/>
    <property type="evidence" value="ECO:0007669"/>
    <property type="project" value="TreeGrafter"/>
</dbReference>
<gene>
    <name evidence="7" type="ORF">AKAME5_001277800</name>
</gene>
<dbReference type="AlphaFoldDB" id="A0AAD3R9R8"/>
<protein>
    <submittedName>
        <fullName evidence="7">Voltage-dependent T-type calcium channel subunit alpha-1H-like isoform X1</fullName>
    </submittedName>
</protein>
<keyword evidence="2 5" id="KW-0812">Transmembrane</keyword>
<feature type="transmembrane region" description="Helical" evidence="5">
    <location>
        <begin position="35"/>
        <end position="59"/>
    </location>
</feature>
<dbReference type="InterPro" id="IPR043203">
    <property type="entry name" value="VGCC_Ca_Na"/>
</dbReference>
<dbReference type="PANTHER" id="PTHR10037:SF230">
    <property type="entry name" value="CA[2+]-CHANNEL PROTEIN ALPHA[[1]] SUBUNIT T, ISOFORM F"/>
    <property type="match status" value="1"/>
</dbReference>
<keyword evidence="8" id="KW-1185">Reference proteome</keyword>
<feature type="domain" description="Ion transport" evidence="6">
    <location>
        <begin position="10"/>
        <end position="160"/>
    </location>
</feature>
<dbReference type="GO" id="GO:0008332">
    <property type="term" value="F:low voltage-gated calcium channel activity"/>
    <property type="evidence" value="ECO:0007669"/>
    <property type="project" value="TreeGrafter"/>
</dbReference>
<evidence type="ECO:0000256" key="4">
    <source>
        <dbReference type="ARBA" id="ARBA00023136"/>
    </source>
</evidence>
<reference evidence="7" key="1">
    <citation type="submission" date="2022-08" db="EMBL/GenBank/DDBJ databases">
        <title>Genome sequencing of akame (Lates japonicus).</title>
        <authorList>
            <person name="Hashiguchi Y."/>
            <person name="Takahashi H."/>
        </authorList>
    </citation>
    <scope>NUCLEOTIDE SEQUENCE</scope>
    <source>
        <strain evidence="7">Kochi</strain>
    </source>
</reference>
<dbReference type="Proteomes" id="UP001279410">
    <property type="component" value="Unassembled WGS sequence"/>
</dbReference>
<name>A0AAD3R9R8_LATJO</name>
<proteinExistence type="predicted"/>
<evidence type="ECO:0000256" key="2">
    <source>
        <dbReference type="ARBA" id="ARBA00022692"/>
    </source>
</evidence>
<comment type="caution">
    <text evidence="7">The sequence shown here is derived from an EMBL/GenBank/DDBJ whole genome shotgun (WGS) entry which is preliminary data.</text>
</comment>
<dbReference type="InterPro" id="IPR005821">
    <property type="entry name" value="Ion_trans_dom"/>
</dbReference>
<evidence type="ECO:0000256" key="3">
    <source>
        <dbReference type="ARBA" id="ARBA00022989"/>
    </source>
</evidence>
<evidence type="ECO:0000313" key="7">
    <source>
        <dbReference type="EMBL" id="GLD60917.1"/>
    </source>
</evidence>
<keyword evidence="3 5" id="KW-1133">Transmembrane helix</keyword>
<dbReference type="GO" id="GO:0070509">
    <property type="term" value="P:calcium ion import"/>
    <property type="evidence" value="ECO:0007669"/>
    <property type="project" value="TreeGrafter"/>
</dbReference>
<accession>A0AAD3R9R8</accession>
<dbReference type="GO" id="GO:0086010">
    <property type="term" value="P:membrane depolarization during action potential"/>
    <property type="evidence" value="ECO:0007669"/>
    <property type="project" value="TreeGrafter"/>
</dbReference>
<evidence type="ECO:0000256" key="5">
    <source>
        <dbReference type="SAM" id="Phobius"/>
    </source>
</evidence>
<evidence type="ECO:0000313" key="8">
    <source>
        <dbReference type="Proteomes" id="UP001279410"/>
    </source>
</evidence>
<keyword evidence="4 5" id="KW-0472">Membrane</keyword>
<evidence type="ECO:0000256" key="1">
    <source>
        <dbReference type="ARBA" id="ARBA00004141"/>
    </source>
</evidence>
<dbReference type="GO" id="GO:0005248">
    <property type="term" value="F:voltage-gated sodium channel activity"/>
    <property type="evidence" value="ECO:0007669"/>
    <property type="project" value="TreeGrafter"/>
</dbReference>
<dbReference type="GO" id="GO:0043005">
    <property type="term" value="C:neuron projection"/>
    <property type="evidence" value="ECO:0007669"/>
    <property type="project" value="TreeGrafter"/>
</dbReference>